<dbReference type="PANTHER" id="PTHR31983">
    <property type="entry name" value="ENDO-1,3(4)-BETA-GLUCANASE 1"/>
    <property type="match status" value="1"/>
</dbReference>
<dbReference type="RefSeq" id="WP_310069040.1">
    <property type="nucleotide sequence ID" value="NZ_JAVDVX010000001.1"/>
</dbReference>
<dbReference type="PANTHER" id="PTHR31983:SF0">
    <property type="entry name" value="GLUCAN ENDO-1,3-BETA-D-GLUCOSIDASE 2"/>
    <property type="match status" value="1"/>
</dbReference>
<comment type="catalytic activity">
    <reaction evidence="1">
        <text>Hydrolysis of (1-&gt;3)-beta-D-glucosidic linkages in (1-&gt;3)-beta-D-glucans.</text>
        <dbReference type="EC" id="3.2.1.39"/>
    </reaction>
</comment>
<dbReference type="InterPro" id="IPR005200">
    <property type="entry name" value="Endo-beta-glucanase"/>
</dbReference>
<feature type="signal peptide" evidence="10">
    <location>
        <begin position="1"/>
        <end position="19"/>
    </location>
</feature>
<keyword evidence="10" id="KW-0732">Signal</keyword>
<feature type="region of interest" description="Disordered" evidence="9">
    <location>
        <begin position="1009"/>
        <end position="1050"/>
    </location>
</feature>
<keyword evidence="7" id="KW-0961">Cell wall biogenesis/degradation</keyword>
<reference evidence="12 13" key="1">
    <citation type="submission" date="2023-07" db="EMBL/GenBank/DDBJ databases">
        <title>Sorghum-associated microbial communities from plants grown in Nebraska, USA.</title>
        <authorList>
            <person name="Schachtman D."/>
        </authorList>
    </citation>
    <scope>NUCLEOTIDE SEQUENCE [LARGE SCALE GENOMIC DNA]</scope>
    <source>
        <strain evidence="12 13">BE190</strain>
    </source>
</reference>
<keyword evidence="13" id="KW-1185">Reference proteome</keyword>
<evidence type="ECO:0000256" key="4">
    <source>
        <dbReference type="ARBA" id="ARBA00022801"/>
    </source>
</evidence>
<dbReference type="Pfam" id="PF17652">
    <property type="entry name" value="Glyco_hydro81C"/>
    <property type="match status" value="1"/>
</dbReference>
<evidence type="ECO:0000256" key="3">
    <source>
        <dbReference type="ARBA" id="ARBA00012780"/>
    </source>
</evidence>
<evidence type="ECO:0000259" key="11">
    <source>
        <dbReference type="Pfam" id="PF17652"/>
    </source>
</evidence>
<dbReference type="Gene3D" id="2.70.98.30">
    <property type="entry name" value="Golgi alpha-mannosidase II, domain 4"/>
    <property type="match status" value="1"/>
</dbReference>
<organism evidence="12 13">
    <name type="scientific">Cellvibrio fibrivorans</name>
    <dbReference type="NCBI Taxonomy" id="126350"/>
    <lineage>
        <taxon>Bacteria</taxon>
        <taxon>Pseudomonadati</taxon>
        <taxon>Pseudomonadota</taxon>
        <taxon>Gammaproteobacteria</taxon>
        <taxon>Cellvibrionales</taxon>
        <taxon>Cellvibrionaceae</taxon>
        <taxon>Cellvibrio</taxon>
    </lineage>
</organism>
<evidence type="ECO:0000256" key="6">
    <source>
        <dbReference type="ARBA" id="ARBA00023295"/>
    </source>
</evidence>
<feature type="domain" description="Glycosyl hydrolase family 81 C-terminal" evidence="11">
    <location>
        <begin position="412"/>
        <end position="736"/>
    </location>
</feature>
<keyword evidence="6" id="KW-0326">Glycosidase</keyword>
<comment type="caution">
    <text evidence="12">The sequence shown here is derived from an EMBL/GenBank/DDBJ whole genome shotgun (WGS) entry which is preliminary data.</text>
</comment>
<evidence type="ECO:0000256" key="7">
    <source>
        <dbReference type="ARBA" id="ARBA00023316"/>
    </source>
</evidence>
<dbReference type="InterPro" id="IPR040720">
    <property type="entry name" value="GH81_C"/>
</dbReference>
<keyword evidence="4" id="KW-0378">Hydrolase</keyword>
<dbReference type="Proteomes" id="UP001253595">
    <property type="component" value="Unassembled WGS sequence"/>
</dbReference>
<keyword evidence="8" id="KW-0624">Polysaccharide degradation</keyword>
<evidence type="ECO:0000256" key="2">
    <source>
        <dbReference type="ARBA" id="ARBA00010730"/>
    </source>
</evidence>
<evidence type="ECO:0000256" key="8">
    <source>
        <dbReference type="ARBA" id="ARBA00023326"/>
    </source>
</evidence>
<comment type="similarity">
    <text evidence="2">Belongs to the glycosyl hydrolase 81 family.</text>
</comment>
<evidence type="ECO:0000256" key="5">
    <source>
        <dbReference type="ARBA" id="ARBA00023277"/>
    </source>
</evidence>
<gene>
    <name evidence="12" type="ORF">J2X05_000854</name>
</gene>
<protein>
    <recommendedName>
        <fullName evidence="3">glucan endo-1,3-beta-D-glucosidase</fullName>
        <ecNumber evidence="3">3.2.1.39</ecNumber>
    </recommendedName>
</protein>
<name>A0ABU1UUJ4_9GAMM</name>
<evidence type="ECO:0000256" key="10">
    <source>
        <dbReference type="SAM" id="SignalP"/>
    </source>
</evidence>
<keyword evidence="5" id="KW-0119">Carbohydrate metabolism</keyword>
<evidence type="ECO:0000256" key="1">
    <source>
        <dbReference type="ARBA" id="ARBA00000382"/>
    </source>
</evidence>
<proteinExistence type="inferred from homology"/>
<feature type="chain" id="PRO_5045999772" description="glucan endo-1,3-beta-D-glucosidase" evidence="10">
    <location>
        <begin position="20"/>
        <end position="1151"/>
    </location>
</feature>
<accession>A0ABU1UUJ4</accession>
<evidence type="ECO:0000256" key="9">
    <source>
        <dbReference type="SAM" id="MobiDB-lite"/>
    </source>
</evidence>
<evidence type="ECO:0000313" key="12">
    <source>
        <dbReference type="EMBL" id="MDR7088851.1"/>
    </source>
</evidence>
<dbReference type="EMBL" id="JAVDVX010000001">
    <property type="protein sequence ID" value="MDR7088851.1"/>
    <property type="molecule type" value="Genomic_DNA"/>
</dbReference>
<feature type="region of interest" description="Disordered" evidence="9">
    <location>
        <begin position="837"/>
        <end position="875"/>
    </location>
</feature>
<sequence length="1151" mass="124168">MKTILSAAALMLTAAHLSAQVPNPPPSTTPTNNPVAVGAGSYLTNWDGRIDAAIPDNRDVQVTKHITTNLANQPMPTNSWWSSILWAGVNDPWQDWGTRGSHNVSYAHPFAIKPELNGVRLYSPRQEDFWAIDYAFVGTMPAPATQWINGVEHPMHETVYFKELDFVLGNTAASGNFSAKVHDYSDWFVTTRMEAGTGAMDLTFGHGSPYVFANYTNGNPTISFASHSTAPVAAKTPEVWSGTSSSAVIGFSVQGRNYAAFAPAGTSWTGLGTSKITANLPAGKKYFSVAALPSRAALALMTQYAYNHVTGSQVSWNYRASDSKLLSTYAVTTNNYPESTGTGTLMGLYPHQWRKLASGATLTGESYFTPRGSMKLAQGSSFTTAITYQGVIPAMPALTDTADKTRLSTLVNNVRNETFTHRDTYYTGKRLGKVASLIPLAQQTGNTAAATQFTDELKWRLEGWLKADVIDDLEPSPFAKNLFYYNSNWGTMLGIDGSFGSLKELNDHHFHYGYFVRAAAELARNDKNWAQPQQFGGMIELLMRDYGNWERPRHPATSATGKMFPFLRNFDIYAGHSWASGHARFGAGNNNESSSEAMNAWTAMILWGEETGNTAVRDAGIFLYTTEMTAIQEYWNNVYGTNYHPTYTKPMASLVWGGKTDYATWFSGQAEAMHGIILLPIQSGSLYLGQFPDYAKTNFDFMANGRTMFTMWDAIFYAYQAVYDPVTALANFNANEGRMRNSIAGPACATEEGNSLANTYAWIKTFHRFGRIDNQVVATNHASFAVFRTANERTYVAYNASATDAKNVTFNDGTSLLVSPRELKVYTSVVVPVSSSSVSSSSSVVPSTSSSVPGTSASSRSSSSHSTQSSCSSGFCGPSSVSSSSRSSSSVSSSSSSVVTTGVVQMTALANGGMQFSVRVNERKQQVHLFARRNGGQDFVVIDLQAQAGGEVNNGDGTYTYQASRTGAYVAGDLVEARFYTFTPASGQVFLPGPSENSWRSVTYGAASSSSAPSSMSSSSIPPSSSSVSSSRSSVPSSLSSSSVSSSSSSASTTGYTATAVMPNGAPVAYTTTATYVNGGVKITFTTSENLNWAWCFTPGWNNMTRVVGNSFEVTIPNVTPGSAINYYFTVNTATRGEANNNNQPHQWTVQ</sequence>
<dbReference type="PROSITE" id="PS52008">
    <property type="entry name" value="GH81"/>
    <property type="match status" value="1"/>
</dbReference>
<evidence type="ECO:0000313" key="13">
    <source>
        <dbReference type="Proteomes" id="UP001253595"/>
    </source>
</evidence>
<dbReference type="EC" id="3.2.1.39" evidence="3"/>